<dbReference type="EMBL" id="LJHD01000234">
    <property type="protein sequence ID" value="ONI40599.1"/>
    <property type="molecule type" value="Genomic_DNA"/>
</dbReference>
<proteinExistence type="predicted"/>
<comment type="caution">
    <text evidence="1">The sequence shown here is derived from an EMBL/GenBank/DDBJ whole genome shotgun (WGS) entry which is preliminary data.</text>
</comment>
<evidence type="ECO:0000313" key="2">
    <source>
        <dbReference type="Proteomes" id="UP000188637"/>
    </source>
</evidence>
<evidence type="ECO:0000313" key="1">
    <source>
        <dbReference type="EMBL" id="ONI40599.1"/>
    </source>
</evidence>
<keyword evidence="2" id="KW-1185">Reference proteome</keyword>
<protein>
    <submittedName>
        <fullName evidence="1">Uncharacterized protein</fullName>
    </submittedName>
</protein>
<accession>A0ACC8XD68</accession>
<sequence length="155" mass="18012">MIYSSIKCNTELPHYPQPIITAINYLKNNDFNKMEAGIYEIQGQDMYAQVFDKETKSAKELSPETHEKFLDVQFLANGKEKIGVTNLNKKYEIKEHIKERDLIFYKEVENETFIEMNVGDFCVFFPDDVHRPAVANGNSMNIRKVVIKISIDLIK</sequence>
<name>A0ACC8XD68_9FIRM</name>
<reference evidence="1" key="1">
    <citation type="submission" date="2016-08" db="EMBL/GenBank/DDBJ databases">
        <authorList>
            <person name="Ngugi D.K."/>
            <person name="Miyake S."/>
            <person name="Stingl U."/>
        </authorList>
    </citation>
    <scope>NUCLEOTIDE SEQUENCE</scope>
    <source>
        <strain evidence="1">SCG-D08WGA-EpuloA1</strain>
    </source>
</reference>
<organism evidence="1 2">
    <name type="scientific">Candidatus Epulonipiscium fishelsonii</name>
    <dbReference type="NCBI Taxonomy" id="77094"/>
    <lineage>
        <taxon>Bacteria</taxon>
        <taxon>Bacillati</taxon>
        <taxon>Bacillota</taxon>
        <taxon>Clostridia</taxon>
        <taxon>Lachnospirales</taxon>
        <taxon>Lachnospiraceae</taxon>
        <taxon>Candidatus Epulonipiscium</taxon>
    </lineage>
</organism>
<dbReference type="Proteomes" id="UP000188637">
    <property type="component" value="Unassembled WGS sequence"/>
</dbReference>
<gene>
    <name evidence="1" type="ORF">AN640_08695</name>
</gene>